<evidence type="ECO:0000256" key="2">
    <source>
        <dbReference type="ARBA" id="ARBA00023125"/>
    </source>
</evidence>
<dbReference type="SUPFAM" id="SSF101941">
    <property type="entry name" value="NAC domain"/>
    <property type="match status" value="1"/>
</dbReference>
<keyword evidence="5" id="KW-1133">Transmembrane helix</keyword>
<dbReference type="InterPro" id="IPR036093">
    <property type="entry name" value="NAC_dom_sf"/>
</dbReference>
<dbReference type="GO" id="GO:0006355">
    <property type="term" value="P:regulation of DNA-templated transcription"/>
    <property type="evidence" value="ECO:0007669"/>
    <property type="project" value="InterPro"/>
</dbReference>
<organism evidence="7 8">
    <name type="scientific">Brassica cretica</name>
    <name type="common">Mustard</name>
    <dbReference type="NCBI Taxonomy" id="69181"/>
    <lineage>
        <taxon>Eukaryota</taxon>
        <taxon>Viridiplantae</taxon>
        <taxon>Streptophyta</taxon>
        <taxon>Embryophyta</taxon>
        <taxon>Tracheophyta</taxon>
        <taxon>Spermatophyta</taxon>
        <taxon>Magnoliopsida</taxon>
        <taxon>eudicotyledons</taxon>
        <taxon>Gunneridae</taxon>
        <taxon>Pentapetalae</taxon>
        <taxon>rosids</taxon>
        <taxon>malvids</taxon>
        <taxon>Brassicales</taxon>
        <taxon>Brassicaceae</taxon>
        <taxon>Brassiceae</taxon>
        <taxon>Brassica</taxon>
    </lineage>
</organism>
<feature type="domain" description="NAC" evidence="6">
    <location>
        <begin position="95"/>
        <end position="135"/>
    </location>
</feature>
<keyword evidence="4" id="KW-0539">Nucleus</keyword>
<evidence type="ECO:0000256" key="1">
    <source>
        <dbReference type="ARBA" id="ARBA00023015"/>
    </source>
</evidence>
<accession>A0A8S9SCN3</accession>
<dbReference type="InterPro" id="IPR003441">
    <property type="entry name" value="NAC-dom"/>
</dbReference>
<dbReference type="EMBL" id="QGKX02000088">
    <property type="protein sequence ID" value="KAF3589892.1"/>
    <property type="molecule type" value="Genomic_DNA"/>
</dbReference>
<keyword evidence="1" id="KW-0805">Transcription regulation</keyword>
<name>A0A8S9SCN3_BRACR</name>
<evidence type="ECO:0000256" key="3">
    <source>
        <dbReference type="ARBA" id="ARBA00023163"/>
    </source>
</evidence>
<dbReference type="AlphaFoldDB" id="A0A8S9SCN3"/>
<feature type="transmembrane region" description="Helical" evidence="5">
    <location>
        <begin position="146"/>
        <end position="171"/>
    </location>
</feature>
<dbReference type="Gene3D" id="2.170.150.80">
    <property type="entry name" value="NAC domain"/>
    <property type="match status" value="1"/>
</dbReference>
<keyword evidence="3" id="KW-0804">Transcription</keyword>
<protein>
    <recommendedName>
        <fullName evidence="6">NAC domain-containing protein</fullName>
    </recommendedName>
</protein>
<evidence type="ECO:0000256" key="4">
    <source>
        <dbReference type="ARBA" id="ARBA00023242"/>
    </source>
</evidence>
<evidence type="ECO:0000313" key="7">
    <source>
        <dbReference type="EMBL" id="KAF3589892.1"/>
    </source>
</evidence>
<keyword evidence="2" id="KW-0238">DNA-binding</keyword>
<evidence type="ECO:0000256" key="5">
    <source>
        <dbReference type="SAM" id="Phobius"/>
    </source>
</evidence>
<proteinExistence type="predicted"/>
<dbReference type="GO" id="GO:0003677">
    <property type="term" value="F:DNA binding"/>
    <property type="evidence" value="ECO:0007669"/>
    <property type="project" value="UniProtKB-KW"/>
</dbReference>
<evidence type="ECO:0000259" key="6">
    <source>
        <dbReference type="Pfam" id="PF02365"/>
    </source>
</evidence>
<evidence type="ECO:0000313" key="8">
    <source>
        <dbReference type="Proteomes" id="UP000712600"/>
    </source>
</evidence>
<gene>
    <name evidence="7" type="ORF">F2Q69_00027828</name>
</gene>
<reference evidence="7" key="1">
    <citation type="submission" date="2019-12" db="EMBL/GenBank/DDBJ databases">
        <title>Genome sequencing and annotation of Brassica cretica.</title>
        <authorList>
            <person name="Studholme D.J."/>
            <person name="Sarris P."/>
        </authorList>
    </citation>
    <scope>NUCLEOTIDE SEQUENCE</scope>
    <source>
        <strain evidence="7">PFS-109/04</strain>
        <tissue evidence="7">Leaf</tissue>
    </source>
</reference>
<dbReference type="Proteomes" id="UP000712600">
    <property type="component" value="Unassembled WGS sequence"/>
</dbReference>
<sequence>MPHKLCPLGEDRDFVNLRGSVAYAVLRGSDRIHSKDVSDALTEVLREDTCLPQAAGGNVGSISCESVVPAGFASMKPTSPTGCDGRDRLSKKMYLYREKEWYFFSPKERKYQTILIQTRAAGTGYWNVTGAYKPVACSFDMPKIELYLTIVIVIVIAGFVWSLMYFVILAYEVKPFV</sequence>
<keyword evidence="5" id="KW-0812">Transmembrane</keyword>
<keyword evidence="5" id="KW-0472">Membrane</keyword>
<dbReference type="Pfam" id="PF02365">
    <property type="entry name" value="NAM"/>
    <property type="match status" value="1"/>
</dbReference>
<comment type="caution">
    <text evidence="7">The sequence shown here is derived from an EMBL/GenBank/DDBJ whole genome shotgun (WGS) entry which is preliminary data.</text>
</comment>